<keyword evidence="4 7" id="KW-0862">Zinc</keyword>
<dbReference type="NCBIfam" id="NF004313">
    <property type="entry name" value="PRK05710.1-2"/>
    <property type="match status" value="1"/>
</dbReference>
<dbReference type="SUPFAM" id="SSF52374">
    <property type="entry name" value="Nucleotidylyl transferase"/>
    <property type="match status" value="1"/>
</dbReference>
<feature type="binding site" evidence="7">
    <location>
        <position position="148"/>
    </location>
    <ligand>
        <name>Zn(2+)</name>
        <dbReference type="ChEBI" id="CHEBI:29105"/>
    </ligand>
</feature>
<dbReference type="GO" id="GO:0006400">
    <property type="term" value="P:tRNA modification"/>
    <property type="evidence" value="ECO:0007669"/>
    <property type="project" value="InterPro"/>
</dbReference>
<dbReference type="AlphaFoldDB" id="A0A840G6A3"/>
<sequence length="326" mass="34451">MAQAAADTSPSGVAGESGSPSASAVAAASCYRGRFAPSPSGPLHFGSLVAALGSYLDARAAGGEWLLRIEDVDAPRSVPGATESILRTLDAFAFQWDGEVLVQSRRLDRYHAALVRLQLDGEVYPCACSRREIADSVVAASVDGGHVYPGTCRAGLGDGRAARSWRMRTADACIGFVDRVQGAQAQNLERELGDFILFRADGQFAYQLAVVVDDADQGVNAVVRGADLLASTPRQIWLQQRLGVPTPTYAHLPVATNAAGQKLSKQTLAAAVDPVRGVAALVEVLAFLGQEIPQGLAQASLAEFWSWAIAHWSMARVPSRQAQVLV</sequence>
<feature type="binding site" evidence="7">
    <location>
        <position position="265"/>
    </location>
    <ligand>
        <name>ATP</name>
        <dbReference type="ChEBI" id="CHEBI:30616"/>
    </ligand>
</feature>
<dbReference type="GO" id="GO:0004818">
    <property type="term" value="F:glutamate-tRNA ligase activity"/>
    <property type="evidence" value="ECO:0007669"/>
    <property type="project" value="TreeGrafter"/>
</dbReference>
<dbReference type="GO" id="GO:0006424">
    <property type="term" value="P:glutamyl-tRNA aminoacylation"/>
    <property type="evidence" value="ECO:0007669"/>
    <property type="project" value="InterPro"/>
</dbReference>
<keyword evidence="5 7" id="KW-0067">ATP-binding</keyword>
<dbReference type="EMBL" id="JACIGE010000002">
    <property type="protein sequence ID" value="MBB4246258.1"/>
    <property type="molecule type" value="Genomic_DNA"/>
</dbReference>
<protein>
    <recommendedName>
        <fullName evidence="7">Glutamyl-Q tRNA(Asp) synthetase</fullName>
        <shortName evidence="7">Glu-Q-RSs</shortName>
        <ecNumber evidence="7">6.1.1.-</ecNumber>
    </recommendedName>
</protein>
<dbReference type="GO" id="GO:0005524">
    <property type="term" value="F:ATP binding"/>
    <property type="evidence" value="ECO:0007669"/>
    <property type="project" value="UniProtKB-KW"/>
</dbReference>
<evidence type="ECO:0000313" key="10">
    <source>
        <dbReference type="EMBL" id="MBB4246258.1"/>
    </source>
</evidence>
<dbReference type="NCBIfam" id="NF004314">
    <property type="entry name" value="PRK05710.1-3"/>
    <property type="match status" value="1"/>
</dbReference>
<feature type="binding site" evidence="7">
    <location>
        <position position="70"/>
    </location>
    <ligand>
        <name>L-glutamate</name>
        <dbReference type="ChEBI" id="CHEBI:29985"/>
    </ligand>
</feature>
<dbReference type="InterPro" id="IPR022380">
    <property type="entry name" value="Glu-Q_tRNA(Asp)_Synthase"/>
</dbReference>
<comment type="function">
    <text evidence="7">Catalyzes the tRNA-independent activation of glutamate in presence of ATP and the subsequent transfer of glutamate onto a tRNA(Asp). Glutamate is transferred on the 2-amino-5-(4,5-dihydroxy-2-cyclopenten-1-yl) moiety of the queuosine in the wobble position of the QUC anticodon.</text>
</comment>
<keyword evidence="6 7" id="KW-0030">Aminoacyl-tRNA synthetase</keyword>
<dbReference type="EC" id="6.1.1.-" evidence="7"/>
<feature type="binding site" evidence="7">
    <location>
        <position position="206"/>
    </location>
    <ligand>
        <name>L-glutamate</name>
        <dbReference type="ChEBI" id="CHEBI:29985"/>
    </ligand>
</feature>
<evidence type="ECO:0000259" key="9">
    <source>
        <dbReference type="Pfam" id="PF00749"/>
    </source>
</evidence>
<evidence type="ECO:0000256" key="1">
    <source>
        <dbReference type="ARBA" id="ARBA00022598"/>
    </source>
</evidence>
<dbReference type="GO" id="GO:0008270">
    <property type="term" value="F:zinc ion binding"/>
    <property type="evidence" value="ECO:0007669"/>
    <property type="project" value="UniProtKB-UniRule"/>
</dbReference>
<feature type="short sequence motif" description="'HIGH' region" evidence="7">
    <location>
        <begin position="37"/>
        <end position="47"/>
    </location>
</feature>
<comment type="caution">
    <text evidence="10">The sequence shown here is derived from an EMBL/GenBank/DDBJ whole genome shotgun (WGS) entry which is preliminary data.</text>
</comment>
<dbReference type="Pfam" id="PF00749">
    <property type="entry name" value="tRNA-synt_1c"/>
    <property type="match status" value="1"/>
</dbReference>
<organism evidence="10 11">
    <name type="scientific">Rhodocyclus tenuis</name>
    <name type="common">Rhodospirillum tenue</name>
    <dbReference type="NCBI Taxonomy" id="1066"/>
    <lineage>
        <taxon>Bacteria</taxon>
        <taxon>Pseudomonadati</taxon>
        <taxon>Pseudomonadota</taxon>
        <taxon>Betaproteobacteria</taxon>
        <taxon>Rhodocyclales</taxon>
        <taxon>Rhodocyclaceae</taxon>
        <taxon>Rhodocyclus</taxon>
    </lineage>
</organism>
<dbReference type="InterPro" id="IPR020058">
    <property type="entry name" value="Glu/Gln-tRNA-synth_Ib_cat-dom"/>
</dbReference>
<evidence type="ECO:0000256" key="3">
    <source>
        <dbReference type="ARBA" id="ARBA00022741"/>
    </source>
</evidence>
<dbReference type="OrthoDB" id="9807503at2"/>
<evidence type="ECO:0000256" key="7">
    <source>
        <dbReference type="HAMAP-Rule" id="MF_01428"/>
    </source>
</evidence>
<comment type="cofactor">
    <cofactor evidence="7">
        <name>Zn(2+)</name>
        <dbReference type="ChEBI" id="CHEBI:29105"/>
    </cofactor>
    <text evidence="7">Binds 1 zinc ion per subunit.</text>
</comment>
<proteinExistence type="inferred from homology"/>
<name>A0A840G6A3_RHOTE</name>
<keyword evidence="1 7" id="KW-0436">Ligase</keyword>
<feature type="binding site" evidence="7">
    <location>
        <position position="128"/>
    </location>
    <ligand>
        <name>Zn(2+)</name>
        <dbReference type="ChEBI" id="CHEBI:29105"/>
    </ligand>
</feature>
<keyword evidence="8" id="KW-0648">Protein biosynthesis</keyword>
<dbReference type="Proteomes" id="UP000587070">
    <property type="component" value="Unassembled WGS sequence"/>
</dbReference>
<feature type="domain" description="Glutamyl/glutaminyl-tRNA synthetase class Ib catalytic" evidence="9">
    <location>
        <begin position="32"/>
        <end position="272"/>
    </location>
</feature>
<dbReference type="RefSeq" id="WP_153115807.1">
    <property type="nucleotide sequence ID" value="NZ_JACIGE010000002.1"/>
</dbReference>
<keyword evidence="2 7" id="KW-0479">Metal-binding</keyword>
<dbReference type="InterPro" id="IPR000924">
    <property type="entry name" value="Glu/Gln-tRNA-synth"/>
</dbReference>
<dbReference type="InterPro" id="IPR049940">
    <property type="entry name" value="GluQ/Sye"/>
</dbReference>
<evidence type="ECO:0000256" key="8">
    <source>
        <dbReference type="RuleBase" id="RU363037"/>
    </source>
</evidence>
<evidence type="ECO:0000313" key="11">
    <source>
        <dbReference type="Proteomes" id="UP000587070"/>
    </source>
</evidence>
<dbReference type="NCBIfam" id="TIGR03838">
    <property type="entry name" value="queuosine_YadB"/>
    <property type="match status" value="1"/>
</dbReference>
<keyword evidence="11" id="KW-1185">Reference proteome</keyword>
<reference evidence="10 11" key="1">
    <citation type="submission" date="2020-08" db="EMBL/GenBank/DDBJ databases">
        <title>Genome sequencing of Purple Non-Sulfur Bacteria from various extreme environments.</title>
        <authorList>
            <person name="Mayer M."/>
        </authorList>
    </citation>
    <scope>NUCLEOTIDE SEQUENCE [LARGE SCALE GENOMIC DNA]</scope>
    <source>
        <strain evidence="10 11">2761</strain>
    </source>
</reference>
<evidence type="ECO:0000256" key="2">
    <source>
        <dbReference type="ARBA" id="ARBA00022723"/>
    </source>
</evidence>
<gene>
    <name evidence="7" type="primary">gluQ</name>
    <name evidence="10" type="ORF">GGD90_000615</name>
</gene>
<evidence type="ECO:0000256" key="5">
    <source>
        <dbReference type="ARBA" id="ARBA00022840"/>
    </source>
</evidence>
<dbReference type="GO" id="GO:0005829">
    <property type="term" value="C:cytosol"/>
    <property type="evidence" value="ECO:0007669"/>
    <property type="project" value="TreeGrafter"/>
</dbReference>
<accession>A0A840G6A3</accession>
<dbReference type="HAMAP" id="MF_01428">
    <property type="entry name" value="Glu_Q_tRNA_synth"/>
    <property type="match status" value="1"/>
</dbReference>
<evidence type="ECO:0000256" key="6">
    <source>
        <dbReference type="ARBA" id="ARBA00023146"/>
    </source>
</evidence>
<feature type="short sequence motif" description="'KMSKS' region" evidence="7">
    <location>
        <begin position="262"/>
        <end position="266"/>
    </location>
</feature>
<feature type="binding site" evidence="7">
    <location>
        <position position="126"/>
    </location>
    <ligand>
        <name>Zn(2+)</name>
        <dbReference type="ChEBI" id="CHEBI:29105"/>
    </ligand>
</feature>
<dbReference type="PANTHER" id="PTHR43311:SF1">
    <property type="entry name" value="GLUTAMYL-Q TRNA(ASP) SYNTHETASE"/>
    <property type="match status" value="1"/>
</dbReference>
<keyword evidence="3 7" id="KW-0547">Nucleotide-binding</keyword>
<dbReference type="PRINTS" id="PR00987">
    <property type="entry name" value="TRNASYNTHGLU"/>
</dbReference>
<feature type="binding site" evidence="7">
    <location>
        <position position="152"/>
    </location>
    <ligand>
        <name>Zn(2+)</name>
        <dbReference type="ChEBI" id="CHEBI:29105"/>
    </ligand>
</feature>
<evidence type="ECO:0000256" key="4">
    <source>
        <dbReference type="ARBA" id="ARBA00022833"/>
    </source>
</evidence>
<dbReference type="PANTHER" id="PTHR43311">
    <property type="entry name" value="GLUTAMATE--TRNA LIGASE"/>
    <property type="match status" value="1"/>
</dbReference>
<dbReference type="FunFam" id="3.40.50.620:FF:000093">
    <property type="entry name" value="Glutamyl-Q tRNA(Asp) synthetase"/>
    <property type="match status" value="1"/>
</dbReference>
<feature type="binding site" evidence="7">
    <location>
        <begin position="34"/>
        <end position="38"/>
    </location>
    <ligand>
        <name>L-glutamate</name>
        <dbReference type="ChEBI" id="CHEBI:29985"/>
    </ligand>
</feature>
<dbReference type="InterPro" id="IPR014729">
    <property type="entry name" value="Rossmann-like_a/b/a_fold"/>
</dbReference>
<feature type="binding site" evidence="7">
    <location>
        <position position="224"/>
    </location>
    <ligand>
        <name>L-glutamate</name>
        <dbReference type="ChEBI" id="CHEBI:29985"/>
    </ligand>
</feature>
<comment type="similarity">
    <text evidence="7">Belongs to the class-I aminoacyl-tRNA synthetase family. GluQ subfamily.</text>
</comment>
<dbReference type="Gene3D" id="3.40.50.620">
    <property type="entry name" value="HUPs"/>
    <property type="match status" value="1"/>
</dbReference>